<evidence type="ECO:0000256" key="12">
    <source>
        <dbReference type="ARBA" id="ARBA00035006"/>
    </source>
</evidence>
<dbReference type="InterPro" id="IPR013320">
    <property type="entry name" value="ConA-like_dom_sf"/>
</dbReference>
<dbReference type="Proteomes" id="UP000749559">
    <property type="component" value="Unassembled WGS sequence"/>
</dbReference>
<reference evidence="19" key="1">
    <citation type="submission" date="2022-03" db="EMBL/GenBank/DDBJ databases">
        <authorList>
            <person name="Martin C."/>
        </authorList>
    </citation>
    <scope>NUCLEOTIDE SEQUENCE</scope>
</reference>
<dbReference type="PANTHER" id="PTHR14139:SF2">
    <property type="entry name" value="CALSYNTENIN-1"/>
    <property type="match status" value="1"/>
</dbReference>
<comment type="similarity">
    <text evidence="13">Belongs to the calsyntenin family.</text>
</comment>
<dbReference type="InterPro" id="IPR015919">
    <property type="entry name" value="Cadherin-like_sf"/>
</dbReference>
<evidence type="ECO:0000256" key="17">
    <source>
        <dbReference type="SAM" id="SignalP"/>
    </source>
</evidence>
<dbReference type="FunFam" id="2.60.40.60:FF:000025">
    <property type="entry name" value="Calsyntenin 1"/>
    <property type="match status" value="1"/>
</dbReference>
<keyword evidence="11" id="KW-0628">Postsynaptic cell membrane</keyword>
<feature type="transmembrane region" description="Helical" evidence="16">
    <location>
        <begin position="847"/>
        <end position="869"/>
    </location>
</feature>
<sequence>MSAFCRCGVVLTLGILVAVLGVEGINHAPKIIALDDEHRDVRAFHGIIKENEKIVDLSPELQASDYDSGRDGEICGYKIIRSHKGSLPFTIEVTDIDTGAAVIKVKDGQTLNFEKRRKYKFEIAAYDCGSPGLSSEPHVVHIVVEDVDEMPPVWDTEDLKIIKVTEGQIIDNIMQVKAHDGDQSPEYSSICDFQILTPNVPFTINKQGVLSNTEKLDYSKQNTYILEVKAEDCGHKLSAPLRINIQVEELCRPGWTGIPERVDYIPGSGVTPLFPQTSLNLCGQTCEKQNVKALLRLQTRHIGKGCDRDTYSIQSQRKLCGASDGVVDLLPSPQMSPWKVSLPSDDGDASDRIYAFDGKSNFEEIPNNKVEHTLTDKFTIATWMRHEDLKDDRSPHGKKETILCNSDAEAMDRHHYSLFVHKCRLVFLLRREYTPEEYNTFKPAEWRWNIPQICDGDWHHYAISVDTLQKVKLLVDGKVIVSQKNNPEIIDDWPLHKTTKVHSTKLVVGAAWQGKEKRMGQFFNGYLAGLSILRGKTESDSVIKCLNNCQEKLDFHAMDEMDTGMSIMFDSEMTEITIEGKDVNKVHNLMRKVGYMNSRLFPTPGFRNIKLETTVSCLGDTDIKLTAIDSMVVVQEARKPTITISGITSITDEELTFPHGKRIFKDINIVSRVKDDESEEEEEDNELETTEFVYDQLDACMIKVDPPLKQGVETLDWPKMLVADKGMYITTSDKGLTISGSDKIYNYEDVLRLVHYANIKPKNYNTKTFSLKCTEQDGRFQSNEFKVKVNIIHQSHEPNAAEHVKSNSIHHDVEKKLVPFKNKELNLERAEGGTHNAATAAAGGASAGMTVIIVVCVGFLAFMIILGVIRIRAAHKKTQIVKVEENTEMEWDNSALTITVNPLEEGEGSSNPYEAEELQLRGDDSDSDDDISSYHDELESSEDESEKIKDRELEWDDSTLSF</sequence>
<dbReference type="GO" id="GO:0051965">
    <property type="term" value="P:positive regulation of synapse assembly"/>
    <property type="evidence" value="ECO:0007669"/>
    <property type="project" value="TreeGrafter"/>
</dbReference>
<feature type="signal peptide" evidence="17">
    <location>
        <begin position="1"/>
        <end position="24"/>
    </location>
</feature>
<dbReference type="OrthoDB" id="10012272at2759"/>
<dbReference type="GO" id="GO:0005509">
    <property type="term" value="F:calcium ion binding"/>
    <property type="evidence" value="ECO:0007669"/>
    <property type="project" value="UniProtKB-UniRule"/>
</dbReference>
<dbReference type="Gene3D" id="2.60.40.60">
    <property type="entry name" value="Cadherins"/>
    <property type="match status" value="2"/>
</dbReference>
<dbReference type="PROSITE" id="PS50268">
    <property type="entry name" value="CADHERIN_2"/>
    <property type="match status" value="2"/>
</dbReference>
<evidence type="ECO:0000313" key="20">
    <source>
        <dbReference type="Proteomes" id="UP000749559"/>
    </source>
</evidence>
<evidence type="ECO:0000256" key="11">
    <source>
        <dbReference type="ARBA" id="ARBA00023257"/>
    </source>
</evidence>
<comment type="caution">
    <text evidence="19">The sequence shown here is derived from an EMBL/GenBank/DDBJ whole genome shotgun (WGS) entry which is preliminary data.</text>
</comment>
<organism evidence="19 20">
    <name type="scientific">Owenia fusiformis</name>
    <name type="common">Polychaete worm</name>
    <dbReference type="NCBI Taxonomy" id="6347"/>
    <lineage>
        <taxon>Eukaryota</taxon>
        <taxon>Metazoa</taxon>
        <taxon>Spiralia</taxon>
        <taxon>Lophotrochozoa</taxon>
        <taxon>Annelida</taxon>
        <taxon>Polychaeta</taxon>
        <taxon>Sedentaria</taxon>
        <taxon>Canalipalpata</taxon>
        <taxon>Sabellida</taxon>
        <taxon>Oweniida</taxon>
        <taxon>Oweniidae</taxon>
        <taxon>Owenia</taxon>
    </lineage>
</organism>
<evidence type="ECO:0000256" key="7">
    <source>
        <dbReference type="ARBA" id="ARBA00022989"/>
    </source>
</evidence>
<dbReference type="Gene3D" id="2.60.120.200">
    <property type="match status" value="1"/>
</dbReference>
<feature type="region of interest" description="Disordered" evidence="15">
    <location>
        <begin position="902"/>
        <end position="962"/>
    </location>
</feature>
<feature type="domain" description="Cadherin" evidence="18">
    <location>
        <begin position="156"/>
        <end position="274"/>
    </location>
</feature>
<gene>
    <name evidence="19" type="ORF">OFUS_LOCUS2370</name>
</gene>
<keyword evidence="7 16" id="KW-1133">Transmembrane helix</keyword>
<keyword evidence="10" id="KW-0325">Glycoprotein</keyword>
<evidence type="ECO:0000256" key="5">
    <source>
        <dbReference type="ARBA" id="ARBA00022837"/>
    </source>
</evidence>
<keyword evidence="1" id="KW-1003">Cell membrane</keyword>
<dbReference type="AlphaFoldDB" id="A0A8S4N2Q8"/>
<accession>A0A8S4N2Q8</accession>
<evidence type="ECO:0000256" key="15">
    <source>
        <dbReference type="SAM" id="MobiDB-lite"/>
    </source>
</evidence>
<evidence type="ECO:0000313" key="19">
    <source>
        <dbReference type="EMBL" id="CAH1775011.1"/>
    </source>
</evidence>
<evidence type="ECO:0000256" key="16">
    <source>
        <dbReference type="SAM" id="Phobius"/>
    </source>
</evidence>
<dbReference type="SUPFAM" id="SSF49313">
    <property type="entry name" value="Cadherin-like"/>
    <property type="match status" value="2"/>
</dbReference>
<protein>
    <recommendedName>
        <fullName evidence="18">Cadherin domain-containing protein</fullName>
    </recommendedName>
</protein>
<keyword evidence="3 17" id="KW-0732">Signal</keyword>
<dbReference type="InterPro" id="IPR045588">
    <property type="entry name" value="CLSTN_C"/>
</dbReference>
<feature type="compositionally biased region" description="Acidic residues" evidence="15">
    <location>
        <begin position="953"/>
        <end position="962"/>
    </location>
</feature>
<dbReference type="EMBL" id="CAIIXF020000001">
    <property type="protein sequence ID" value="CAH1775011.1"/>
    <property type="molecule type" value="Genomic_DNA"/>
</dbReference>
<evidence type="ECO:0000256" key="4">
    <source>
        <dbReference type="ARBA" id="ARBA00022737"/>
    </source>
</evidence>
<evidence type="ECO:0000256" key="14">
    <source>
        <dbReference type="PROSITE-ProRule" id="PRU00043"/>
    </source>
</evidence>
<keyword evidence="4" id="KW-0677">Repeat</keyword>
<keyword evidence="6" id="KW-0130">Cell adhesion</keyword>
<evidence type="ECO:0000256" key="10">
    <source>
        <dbReference type="ARBA" id="ARBA00023180"/>
    </source>
</evidence>
<dbReference type="SMART" id="SM00112">
    <property type="entry name" value="CA"/>
    <property type="match status" value="2"/>
</dbReference>
<evidence type="ECO:0000256" key="3">
    <source>
        <dbReference type="ARBA" id="ARBA00022729"/>
    </source>
</evidence>
<keyword evidence="9 16" id="KW-0472">Membrane</keyword>
<keyword evidence="8" id="KW-0770">Synapse</keyword>
<dbReference type="GO" id="GO:0009986">
    <property type="term" value="C:cell surface"/>
    <property type="evidence" value="ECO:0007669"/>
    <property type="project" value="TreeGrafter"/>
</dbReference>
<evidence type="ECO:0000256" key="13">
    <source>
        <dbReference type="ARBA" id="ARBA00035015"/>
    </source>
</evidence>
<evidence type="ECO:0000256" key="2">
    <source>
        <dbReference type="ARBA" id="ARBA00022692"/>
    </source>
</evidence>
<dbReference type="CDD" id="cd11304">
    <property type="entry name" value="Cadherin_repeat"/>
    <property type="match status" value="2"/>
</dbReference>
<evidence type="ECO:0000256" key="1">
    <source>
        <dbReference type="ARBA" id="ARBA00022475"/>
    </source>
</evidence>
<keyword evidence="2 16" id="KW-0812">Transmembrane</keyword>
<dbReference type="Pfam" id="PF19699">
    <property type="entry name" value="CLSTN_C"/>
    <property type="match status" value="1"/>
</dbReference>
<dbReference type="GO" id="GO:0007156">
    <property type="term" value="P:homophilic cell adhesion via plasma membrane adhesion molecules"/>
    <property type="evidence" value="ECO:0007669"/>
    <property type="project" value="InterPro"/>
</dbReference>
<name>A0A8S4N2Q8_OWEFU</name>
<dbReference type="GO" id="GO:0050806">
    <property type="term" value="P:positive regulation of synaptic transmission"/>
    <property type="evidence" value="ECO:0007669"/>
    <property type="project" value="TreeGrafter"/>
</dbReference>
<evidence type="ECO:0000256" key="6">
    <source>
        <dbReference type="ARBA" id="ARBA00022889"/>
    </source>
</evidence>
<keyword evidence="20" id="KW-1185">Reference proteome</keyword>
<evidence type="ECO:0000256" key="9">
    <source>
        <dbReference type="ARBA" id="ARBA00023136"/>
    </source>
</evidence>
<evidence type="ECO:0000259" key="18">
    <source>
        <dbReference type="PROSITE" id="PS50268"/>
    </source>
</evidence>
<dbReference type="PANTHER" id="PTHR14139">
    <property type="entry name" value="CALSYNTENIN"/>
    <property type="match status" value="1"/>
</dbReference>
<comment type="subcellular location">
    <subcellularLocation>
        <location evidence="12">Postsynaptic cell membrane</location>
        <topology evidence="12">Single-pass type I membrane protein</topology>
    </subcellularLocation>
</comment>
<dbReference type="SUPFAM" id="SSF49899">
    <property type="entry name" value="Concanavalin A-like lectins/glucanases"/>
    <property type="match status" value="1"/>
</dbReference>
<proteinExistence type="inferred from homology"/>
<dbReference type="Pfam" id="PF00028">
    <property type="entry name" value="Cadherin"/>
    <property type="match status" value="1"/>
</dbReference>
<feature type="domain" description="Cadherin" evidence="18">
    <location>
        <begin position="48"/>
        <end position="154"/>
    </location>
</feature>
<dbReference type="InterPro" id="IPR002126">
    <property type="entry name" value="Cadherin-like_dom"/>
</dbReference>
<keyword evidence="5 14" id="KW-0106">Calcium</keyword>
<evidence type="ECO:0000256" key="8">
    <source>
        <dbReference type="ARBA" id="ARBA00023018"/>
    </source>
</evidence>
<dbReference type="GO" id="GO:0045211">
    <property type="term" value="C:postsynaptic membrane"/>
    <property type="evidence" value="ECO:0007669"/>
    <property type="project" value="UniProtKB-SubCell"/>
</dbReference>
<feature type="chain" id="PRO_5035874784" description="Cadherin domain-containing protein" evidence="17">
    <location>
        <begin position="25"/>
        <end position="962"/>
    </location>
</feature>